<sequence length="339" mass="38354">MKSTKKKNKTVIVILQILVFVLLVAGVFFGTYYLFIGKSSNSYEANIQNIISQINKLNDSVSSFNNKNGQALKDNEAVRKELPNKIDTLSKFKEEAQRLTATDKYTKDNENFLLGLDKNILIYRQIDAILRNPEGKDVDKASEDLKKYTNDCVKYYALVNIKNAKISLPQSTTAFIDNVTTYVNEMVKVVRDKEIHQSQSSDFESSIDSVLSKFTPINIDLSSQLTKVRQEKGNIDNIIALANKNKDELDRINQEFSNIAAPSNGVECYKLLNTTLECYNGYLESFIYAANNEKLLGNQITTDKISELYAVPNSKLSDASKAFDNFTKTFKEFKQSNIN</sequence>
<dbReference type="Proteomes" id="UP000632377">
    <property type="component" value="Unassembled WGS sequence"/>
</dbReference>
<organism evidence="2 3">
    <name type="scientific">Clostridium rhizosphaerae</name>
    <dbReference type="NCBI Taxonomy" id="2803861"/>
    <lineage>
        <taxon>Bacteria</taxon>
        <taxon>Bacillati</taxon>
        <taxon>Bacillota</taxon>
        <taxon>Clostridia</taxon>
        <taxon>Eubacteriales</taxon>
        <taxon>Clostridiaceae</taxon>
        <taxon>Clostridium</taxon>
    </lineage>
</organism>
<gene>
    <name evidence="2" type="ORF">JK636_09950</name>
</gene>
<comment type="caution">
    <text evidence="2">The sequence shown here is derived from an EMBL/GenBank/DDBJ whole genome shotgun (WGS) entry which is preliminary data.</text>
</comment>
<dbReference type="RefSeq" id="WP_202748661.1">
    <property type="nucleotide sequence ID" value="NZ_JAESWC010000002.1"/>
</dbReference>
<proteinExistence type="predicted"/>
<feature type="transmembrane region" description="Helical" evidence="1">
    <location>
        <begin position="12"/>
        <end position="35"/>
    </location>
</feature>
<evidence type="ECO:0008006" key="4">
    <source>
        <dbReference type="Google" id="ProtNLM"/>
    </source>
</evidence>
<reference evidence="2 3" key="1">
    <citation type="submission" date="2021-01" db="EMBL/GenBank/DDBJ databases">
        <title>Genome public.</title>
        <authorList>
            <person name="Liu C."/>
            <person name="Sun Q."/>
        </authorList>
    </citation>
    <scope>NUCLEOTIDE SEQUENCE [LARGE SCALE GENOMIC DNA]</scope>
    <source>
        <strain evidence="2 3">YIM B02515</strain>
    </source>
</reference>
<protein>
    <recommendedName>
        <fullName evidence="4">DUF3829 domain-containing protein</fullName>
    </recommendedName>
</protein>
<keyword evidence="1" id="KW-0472">Membrane</keyword>
<name>A0ABS1T9T6_9CLOT</name>
<keyword evidence="1" id="KW-1133">Transmembrane helix</keyword>
<evidence type="ECO:0000256" key="1">
    <source>
        <dbReference type="SAM" id="Phobius"/>
    </source>
</evidence>
<dbReference type="EMBL" id="JAESWC010000002">
    <property type="protein sequence ID" value="MBL4936085.1"/>
    <property type="molecule type" value="Genomic_DNA"/>
</dbReference>
<accession>A0ABS1T9T6</accession>
<keyword evidence="1" id="KW-0812">Transmembrane</keyword>
<evidence type="ECO:0000313" key="2">
    <source>
        <dbReference type="EMBL" id="MBL4936085.1"/>
    </source>
</evidence>
<keyword evidence="3" id="KW-1185">Reference proteome</keyword>
<evidence type="ECO:0000313" key="3">
    <source>
        <dbReference type="Proteomes" id="UP000632377"/>
    </source>
</evidence>